<dbReference type="PRINTS" id="PR00368">
    <property type="entry name" value="FADPNR"/>
</dbReference>
<name>A0A8J3D716_9BACT</name>
<evidence type="ECO:0000256" key="4">
    <source>
        <dbReference type="ARBA" id="ARBA00023004"/>
    </source>
</evidence>
<dbReference type="GO" id="GO:0016491">
    <property type="term" value="F:oxidoreductase activity"/>
    <property type="evidence" value="ECO:0007669"/>
    <property type="project" value="UniProtKB-KW"/>
</dbReference>
<dbReference type="PRINTS" id="PR00411">
    <property type="entry name" value="PNDRDTASEI"/>
</dbReference>
<accession>A0A8J3D716</accession>
<dbReference type="PANTHER" id="PTHR43498:SF1">
    <property type="entry name" value="COB--COM HETERODISULFIDE REDUCTASE IRON-SULFUR SUBUNIT A"/>
    <property type="match status" value="1"/>
</dbReference>
<proteinExistence type="predicted"/>
<dbReference type="InterPro" id="IPR036188">
    <property type="entry name" value="FAD/NAD-bd_sf"/>
</dbReference>
<keyword evidence="4" id="KW-0408">Iron</keyword>
<keyword evidence="7" id="KW-1185">Reference proteome</keyword>
<keyword evidence="1" id="KW-0004">4Fe-4S</keyword>
<keyword evidence="5" id="KW-0411">Iron-sulfur</keyword>
<dbReference type="InterPro" id="IPR039650">
    <property type="entry name" value="HdrA-like"/>
</dbReference>
<reference evidence="6" key="1">
    <citation type="journal article" date="2014" name="Int. J. Syst. Evol. Microbiol.">
        <title>Complete genome sequence of Corynebacterium casei LMG S-19264T (=DSM 44701T), isolated from a smear-ripened cheese.</title>
        <authorList>
            <consortium name="US DOE Joint Genome Institute (JGI-PGF)"/>
            <person name="Walter F."/>
            <person name="Albersmeier A."/>
            <person name="Kalinowski J."/>
            <person name="Ruckert C."/>
        </authorList>
    </citation>
    <scope>NUCLEOTIDE SEQUENCE</scope>
    <source>
        <strain evidence="6">KCTC 12870</strain>
    </source>
</reference>
<evidence type="ECO:0000313" key="6">
    <source>
        <dbReference type="EMBL" id="GHB91360.1"/>
    </source>
</evidence>
<comment type="caution">
    <text evidence="6">The sequence shown here is derived from an EMBL/GenBank/DDBJ whole genome shotgun (WGS) entry which is preliminary data.</text>
</comment>
<dbReference type="GO" id="GO:0046872">
    <property type="term" value="F:metal ion binding"/>
    <property type="evidence" value="ECO:0007669"/>
    <property type="project" value="UniProtKB-KW"/>
</dbReference>
<dbReference type="RefSeq" id="WP_189511130.1">
    <property type="nucleotide sequence ID" value="NZ_BMXG01000001.1"/>
</dbReference>
<gene>
    <name evidence="6" type="ORF">GCM10007047_03040</name>
</gene>
<dbReference type="Gene3D" id="3.50.50.60">
    <property type="entry name" value="FAD/NAD(P)-binding domain"/>
    <property type="match status" value="2"/>
</dbReference>
<dbReference type="AlphaFoldDB" id="A0A8J3D716"/>
<dbReference type="EMBL" id="BMXG01000001">
    <property type="protein sequence ID" value="GHB91360.1"/>
    <property type="molecule type" value="Genomic_DNA"/>
</dbReference>
<evidence type="ECO:0000256" key="2">
    <source>
        <dbReference type="ARBA" id="ARBA00022723"/>
    </source>
</evidence>
<evidence type="ECO:0000313" key="7">
    <source>
        <dbReference type="Proteomes" id="UP000642829"/>
    </source>
</evidence>
<dbReference type="Pfam" id="PF12831">
    <property type="entry name" value="FAD_oxidored"/>
    <property type="match status" value="3"/>
</dbReference>
<protein>
    <recommendedName>
        <fullName evidence="8">FAD-dependent oxidoreductase</fullName>
    </recommendedName>
</protein>
<evidence type="ECO:0008006" key="8">
    <source>
        <dbReference type="Google" id="ProtNLM"/>
    </source>
</evidence>
<dbReference type="PANTHER" id="PTHR43498">
    <property type="entry name" value="FERREDOXIN:COB-COM HETERODISULFIDE REDUCTASE SUBUNIT A"/>
    <property type="match status" value="1"/>
</dbReference>
<dbReference type="SUPFAM" id="SSF51905">
    <property type="entry name" value="FAD/NAD(P)-binding domain"/>
    <property type="match status" value="2"/>
</dbReference>
<dbReference type="Proteomes" id="UP000642829">
    <property type="component" value="Unassembled WGS sequence"/>
</dbReference>
<reference evidence="6" key="2">
    <citation type="submission" date="2020-09" db="EMBL/GenBank/DDBJ databases">
        <authorList>
            <person name="Sun Q."/>
            <person name="Kim S."/>
        </authorList>
    </citation>
    <scope>NUCLEOTIDE SEQUENCE</scope>
    <source>
        <strain evidence="6">KCTC 12870</strain>
    </source>
</reference>
<keyword evidence="2" id="KW-0479">Metal-binding</keyword>
<sequence>MSKTDFSGKLPIVKKVDVLIIGGSAGAVALALSAKQAGLDVFIVAPRSYLGEDVCSAFRYWPHQVPTEKDVLAEAIFSDPKPPTPLRVKIALEQALVDAEVPFLFNTLPASMLRDGDGQVAGAVIAHRGGRQAVRARLVVDATLEGQALAQAGVEVHVPQGKQTVSWVTISEGEGRNAEGLSVEPLPGYANLDYELSTRRYQLTVDFGDGSPAAQGKALTAAMQACWTPEEFRCQTTLRPQLPITEALPSLKSLKAQPGLMAFTESAILPSGSESAFTDPVRAMSLGRCFGAALSTILTPLKDSDLTVVCAGATSVDGAIRSLAQGLRPSDEISESVAFNAQAAPVLGEYDVVVVGGGTGGSPAAIGAARAGAKTLVLEATSGLGGVGTVGQIAKYWFGNRVGFTAEIDQGVAALEVKERFQKASGIWSAAVKSHWYLTTGANEGAEYWFNTLCVGAWVVDGAVRGVLAVGPNGFGLIKARCVIDSTGCSDIPAAAGAETRVISKDHVAVQGTGLAGVKPGREYHNSDHGFSDDTDIVDATAFFVSSRLKFEGDFDSGELVDSRERRQIVGDYTLSAVDLLYERRFPDTICVATSNFDTHGFTIDPSFMVIPPNHDALWADVPLRCLLPRGLEGVLATGLGVSAHRDALPVIRMQPDVQNHGYAAGYLAALSAKTGRKLREIDVREVQAHLVEIGSLPERVLSDKDSFPVSDDVLAEKINTGWNEPGGVALILLERGRSLPLLRKAYTALGGSRDAQSLRYAQLLGLMGDDCAQDELMETIEARPWDAGWNYKGMGQFGMSMSELDSLIVALGTCGDGRAWDCLFAKMDTLTAESEFSHFRVVGMASEALYARSANPAAAARLTRLLELPGMCGYARTGLESVRVTANNDMIETEARNLALREIHVARGLFHCGDPDGRGAAILKEYAQDLRGHFARHASAVLRGG</sequence>
<dbReference type="GO" id="GO:0051539">
    <property type="term" value="F:4 iron, 4 sulfur cluster binding"/>
    <property type="evidence" value="ECO:0007669"/>
    <property type="project" value="UniProtKB-KW"/>
</dbReference>
<evidence type="ECO:0000256" key="5">
    <source>
        <dbReference type="ARBA" id="ARBA00023014"/>
    </source>
</evidence>
<organism evidence="6 7">
    <name type="scientific">Cerasicoccus arenae</name>
    <dbReference type="NCBI Taxonomy" id="424488"/>
    <lineage>
        <taxon>Bacteria</taxon>
        <taxon>Pseudomonadati</taxon>
        <taxon>Verrucomicrobiota</taxon>
        <taxon>Opitutia</taxon>
        <taxon>Puniceicoccales</taxon>
        <taxon>Cerasicoccaceae</taxon>
        <taxon>Cerasicoccus</taxon>
    </lineage>
</organism>
<keyword evidence="3" id="KW-0560">Oxidoreductase</keyword>
<evidence type="ECO:0000256" key="1">
    <source>
        <dbReference type="ARBA" id="ARBA00022485"/>
    </source>
</evidence>
<evidence type="ECO:0000256" key="3">
    <source>
        <dbReference type="ARBA" id="ARBA00023002"/>
    </source>
</evidence>